<dbReference type="OrthoDB" id="9811967at2"/>
<dbReference type="GO" id="GO:0046677">
    <property type="term" value="P:response to antibiotic"/>
    <property type="evidence" value="ECO:0007669"/>
    <property type="project" value="TreeGrafter"/>
</dbReference>
<dbReference type="GO" id="GO:0009236">
    <property type="term" value="P:cobalamin biosynthetic process"/>
    <property type="evidence" value="ECO:0007669"/>
    <property type="project" value="UniProtKB-UniPathway"/>
</dbReference>
<keyword evidence="1" id="KW-1133">Transmembrane helix</keyword>
<feature type="transmembrane region" description="Helical" evidence="1">
    <location>
        <begin position="49"/>
        <end position="69"/>
    </location>
</feature>
<comment type="caution">
    <text evidence="2">The sequence shown here is derived from an EMBL/GenBank/DDBJ whole genome shotgun (WGS) entry which is preliminary data.</text>
</comment>
<dbReference type="PANTHER" id="PTHR38684">
    <property type="entry name" value="PROTEIN AMPE"/>
    <property type="match status" value="1"/>
</dbReference>
<gene>
    <name evidence="2" type="ORF">EDC23_2706</name>
</gene>
<dbReference type="Pfam" id="PF17113">
    <property type="entry name" value="AmpE"/>
    <property type="match status" value="1"/>
</dbReference>
<dbReference type="UniPathway" id="UPA00148"/>
<organism evidence="2 3">
    <name type="scientific">Thiohalophilus thiocyanatoxydans</name>
    <dbReference type="NCBI Taxonomy" id="381308"/>
    <lineage>
        <taxon>Bacteria</taxon>
        <taxon>Pseudomonadati</taxon>
        <taxon>Pseudomonadota</taxon>
        <taxon>Gammaproteobacteria</taxon>
        <taxon>Thiohalomonadales</taxon>
        <taxon>Thiohalophilaceae</taxon>
        <taxon>Thiohalophilus</taxon>
    </lineage>
</organism>
<feature type="transmembrane region" description="Helical" evidence="1">
    <location>
        <begin position="150"/>
        <end position="170"/>
    </location>
</feature>
<dbReference type="AlphaFoldDB" id="A0A4V3H3D5"/>
<keyword evidence="1" id="KW-0472">Membrane</keyword>
<reference evidence="2 3" key="1">
    <citation type="submission" date="2019-03" db="EMBL/GenBank/DDBJ databases">
        <title>Genomic Encyclopedia of Type Strains, Phase IV (KMG-IV): sequencing the most valuable type-strain genomes for metagenomic binning, comparative biology and taxonomic classification.</title>
        <authorList>
            <person name="Goeker M."/>
        </authorList>
    </citation>
    <scope>NUCLEOTIDE SEQUENCE [LARGE SCALE GENOMIC DNA]</scope>
    <source>
        <strain evidence="2 3">DSM 16326</strain>
    </source>
</reference>
<dbReference type="RefSeq" id="WP_134085265.1">
    <property type="nucleotide sequence ID" value="NZ_SOQX01000010.1"/>
</dbReference>
<feature type="transmembrane region" description="Helical" evidence="1">
    <location>
        <begin position="267"/>
        <end position="287"/>
    </location>
</feature>
<name>A0A4V3H3D5_9GAMM</name>
<sequence length="289" mass="32181">MNLISILLALAVELFYKPVSDLRRFDWFDRYHETLYHKLDGQPLRDGPVGVILLVGLVALAVWIVLAALGALTGLLAFLFGLAVLIFTLGPRHLDDDAQQVLDALERGDTEAALLNARQLGDETEITAESKAELVQQVRDRILVEANTRIFGVLFWFLILGPIGAVLFRLSCQVRQQASVTDEYRNATRDLYRILAWIPARLTVLCYALAGNFVNTLSRWQSPRDLWEEESDAFLIASGNGAIQGEYTESDEETEINTAPAQNALALVKRALVVWVVLLALLTLMGLTF</sequence>
<dbReference type="PANTHER" id="PTHR38684:SF1">
    <property type="entry name" value="PROTEIN AMPE"/>
    <property type="match status" value="1"/>
</dbReference>
<dbReference type="Proteomes" id="UP000294914">
    <property type="component" value="Unassembled WGS sequence"/>
</dbReference>
<evidence type="ECO:0000313" key="2">
    <source>
        <dbReference type="EMBL" id="TDX97903.1"/>
    </source>
</evidence>
<protein>
    <submittedName>
        <fullName evidence="2">Adenosylcobinamide-phosphate synthase/AmpE protein</fullName>
    </submittedName>
</protein>
<dbReference type="InterPro" id="IPR052966">
    <property type="entry name" value="Beta-lactamase_Reg"/>
</dbReference>
<dbReference type="InterPro" id="IPR031347">
    <property type="entry name" value="AmpE"/>
</dbReference>
<dbReference type="GO" id="GO:0005886">
    <property type="term" value="C:plasma membrane"/>
    <property type="evidence" value="ECO:0007669"/>
    <property type="project" value="TreeGrafter"/>
</dbReference>
<accession>A0A4V3H3D5</accession>
<evidence type="ECO:0000256" key="1">
    <source>
        <dbReference type="SAM" id="Phobius"/>
    </source>
</evidence>
<proteinExistence type="predicted"/>
<dbReference type="EMBL" id="SOQX01000010">
    <property type="protein sequence ID" value="TDX97903.1"/>
    <property type="molecule type" value="Genomic_DNA"/>
</dbReference>
<keyword evidence="3" id="KW-1185">Reference proteome</keyword>
<feature type="transmembrane region" description="Helical" evidence="1">
    <location>
        <begin position="76"/>
        <end position="94"/>
    </location>
</feature>
<keyword evidence="1" id="KW-0812">Transmembrane</keyword>
<evidence type="ECO:0000313" key="3">
    <source>
        <dbReference type="Proteomes" id="UP000294914"/>
    </source>
</evidence>